<proteinExistence type="predicted"/>
<gene>
    <name evidence="1" type="ORF">CLV80_10577</name>
</gene>
<evidence type="ECO:0000313" key="2">
    <source>
        <dbReference type="Proteomes" id="UP000238007"/>
    </source>
</evidence>
<accession>A0A2T0VYZ8</accession>
<dbReference type="RefSeq" id="WP_106357109.1">
    <property type="nucleotide sequence ID" value="NZ_PVTP01000005.1"/>
</dbReference>
<reference evidence="1 2" key="1">
    <citation type="submission" date="2018-03" db="EMBL/GenBank/DDBJ databases">
        <title>Genomic Encyclopedia of Archaeal and Bacterial Type Strains, Phase II (KMG-II): from individual species to whole genera.</title>
        <authorList>
            <person name="Goeker M."/>
        </authorList>
    </citation>
    <scope>NUCLEOTIDE SEQUENCE [LARGE SCALE GENOMIC DNA]</scope>
    <source>
        <strain evidence="1 2">DSM 101533</strain>
    </source>
</reference>
<dbReference type="Proteomes" id="UP000238007">
    <property type="component" value="Unassembled WGS sequence"/>
</dbReference>
<name>A0A2T0VYZ8_9RHOB</name>
<organism evidence="1 2">
    <name type="scientific">Yoonia maritima</name>
    <dbReference type="NCBI Taxonomy" id="1435347"/>
    <lineage>
        <taxon>Bacteria</taxon>
        <taxon>Pseudomonadati</taxon>
        <taxon>Pseudomonadota</taxon>
        <taxon>Alphaproteobacteria</taxon>
        <taxon>Rhodobacterales</taxon>
        <taxon>Paracoccaceae</taxon>
        <taxon>Yoonia</taxon>
    </lineage>
</organism>
<dbReference type="EMBL" id="PVTP01000005">
    <property type="protein sequence ID" value="PRY77594.1"/>
    <property type="molecule type" value="Genomic_DNA"/>
</dbReference>
<dbReference type="AlphaFoldDB" id="A0A2T0VYZ8"/>
<comment type="caution">
    <text evidence="1">The sequence shown here is derived from an EMBL/GenBank/DDBJ whole genome shotgun (WGS) entry which is preliminary data.</text>
</comment>
<keyword evidence="2" id="KW-1185">Reference proteome</keyword>
<evidence type="ECO:0008006" key="3">
    <source>
        <dbReference type="Google" id="ProtNLM"/>
    </source>
</evidence>
<evidence type="ECO:0000313" key="1">
    <source>
        <dbReference type="EMBL" id="PRY77594.1"/>
    </source>
</evidence>
<sequence length="113" mass="12177">MRNSVTKRLIQTLKAEKSALREASFDVLGSLEKPKSELFKELAESAPDANELRAVQLAVTENQTLLSAAIAGIGAARARIEALQNVRSGLNVYDKSGAISKMANPQPEIEKKA</sequence>
<protein>
    <recommendedName>
        <fullName evidence="3">FlgN protein</fullName>
    </recommendedName>
</protein>